<evidence type="ECO:0000256" key="8">
    <source>
        <dbReference type="SAM" id="Phobius"/>
    </source>
</evidence>
<dbReference type="GO" id="GO:0016020">
    <property type="term" value="C:membrane"/>
    <property type="evidence" value="ECO:0007669"/>
    <property type="project" value="UniProtKB-SubCell"/>
</dbReference>
<dbReference type="PATRIC" id="fig|1459.3.peg.3319"/>
<evidence type="ECO:0000256" key="1">
    <source>
        <dbReference type="ARBA" id="ARBA00004141"/>
    </source>
</evidence>
<dbReference type="STRING" id="1459.AF332_15310"/>
<proteinExistence type="inferred from homology"/>
<feature type="transmembrane region" description="Helical" evidence="8">
    <location>
        <begin position="120"/>
        <end position="137"/>
    </location>
</feature>
<feature type="transmembrane region" description="Helical" evidence="8">
    <location>
        <begin position="81"/>
        <end position="108"/>
    </location>
</feature>
<accession>A0A0M0GF37</accession>
<dbReference type="InterPro" id="IPR004761">
    <property type="entry name" value="Spore_GerAB"/>
</dbReference>
<evidence type="ECO:0000313" key="9">
    <source>
        <dbReference type="EMBL" id="KON88046.1"/>
    </source>
</evidence>
<feature type="transmembrane region" description="Helical" evidence="8">
    <location>
        <begin position="310"/>
        <end position="327"/>
    </location>
</feature>
<dbReference type="NCBIfam" id="TIGR00912">
    <property type="entry name" value="2A0309"/>
    <property type="match status" value="1"/>
</dbReference>
<evidence type="ECO:0000256" key="3">
    <source>
        <dbReference type="ARBA" id="ARBA00022448"/>
    </source>
</evidence>
<feature type="transmembrane region" description="Helical" evidence="8">
    <location>
        <begin position="40"/>
        <end position="60"/>
    </location>
</feature>
<keyword evidence="6 8" id="KW-1133">Transmembrane helix</keyword>
<keyword evidence="4" id="KW-0309">Germination</keyword>
<feature type="transmembrane region" description="Helical" evidence="8">
    <location>
        <begin position="339"/>
        <end position="361"/>
    </location>
</feature>
<dbReference type="Proteomes" id="UP000037109">
    <property type="component" value="Unassembled WGS sequence"/>
</dbReference>
<evidence type="ECO:0000256" key="5">
    <source>
        <dbReference type="ARBA" id="ARBA00022692"/>
    </source>
</evidence>
<protein>
    <submittedName>
        <fullName evidence="9">Spore gernimation protein</fullName>
    </submittedName>
</protein>
<dbReference type="RefSeq" id="WP_053435414.1">
    <property type="nucleotide sequence ID" value="NZ_LGUF01000007.1"/>
</dbReference>
<keyword evidence="10" id="KW-1185">Reference proteome</keyword>
<dbReference type="AlphaFoldDB" id="A0A0M0GF37"/>
<sequence length="371" mass="41358">MINQKISVRQFKIFVILFSIGTTILVIPGIMAQVVQQDAWLAAGIGTVFGFAVASLYIALGRLFPAKTLVEMNEILLGKWFGIPVSLVFILFSLFGAAELLYYVGAFLTVQVLTETPREAVHIIFACILVMGIRLGLETLARTAELLFPLFVFLFLLLVVTLILPPTDINLDQILPVFEAGVKPVIKAIFIFTSVFSLPMVVLLMIFPVSVNQPKKAEKSFLLGIFFAGISLTVLIGLTVLVLGADNTARQMYPSYTLARKINVGNFLQRLEAVVAIMWFITIYFKMTIYFYAGTAGLAQILRIKDYRPLTLPLGFILTASSLRMHPNTVHSASFDMEIFPLLSATIGLLIPFTLLLVYFIRRKKFRQKQS</sequence>
<evidence type="ECO:0000313" key="10">
    <source>
        <dbReference type="Proteomes" id="UP000037109"/>
    </source>
</evidence>
<dbReference type="EMBL" id="LGUF01000007">
    <property type="protein sequence ID" value="KON88046.1"/>
    <property type="molecule type" value="Genomic_DNA"/>
</dbReference>
<comment type="caution">
    <text evidence="9">The sequence shown here is derived from an EMBL/GenBank/DDBJ whole genome shotgun (WGS) entry which is preliminary data.</text>
</comment>
<keyword evidence="5 8" id="KW-0812">Transmembrane</keyword>
<feature type="transmembrane region" description="Helical" evidence="8">
    <location>
        <begin position="276"/>
        <end position="298"/>
    </location>
</feature>
<comment type="similarity">
    <text evidence="2">Belongs to the amino acid-polyamine-organocation (APC) superfamily. Spore germination protein (SGP) (TC 2.A.3.9) family.</text>
</comment>
<evidence type="ECO:0000256" key="2">
    <source>
        <dbReference type="ARBA" id="ARBA00007998"/>
    </source>
</evidence>
<reference evidence="10" key="1">
    <citation type="submission" date="2015-07" db="EMBL/GenBank/DDBJ databases">
        <title>Fjat-10036 dsm4.</title>
        <authorList>
            <person name="Liu B."/>
            <person name="Wang J."/>
            <person name="Zhu Y."/>
            <person name="Liu G."/>
            <person name="Chen Q."/>
            <person name="Chen Z."/>
            <person name="Lan J."/>
            <person name="Che J."/>
            <person name="Ge C."/>
            <person name="Shi H."/>
            <person name="Pan Z."/>
            <person name="Liu X."/>
        </authorList>
    </citation>
    <scope>NUCLEOTIDE SEQUENCE [LARGE SCALE GENOMIC DNA]</scope>
    <source>
        <strain evidence="10">DSM 4</strain>
    </source>
</reference>
<dbReference type="OrthoDB" id="2078716at2"/>
<comment type="subcellular location">
    <subcellularLocation>
        <location evidence="1">Membrane</location>
        <topology evidence="1">Multi-pass membrane protein</topology>
    </subcellularLocation>
</comment>
<organism evidence="9 10">
    <name type="scientific">Sporosarcina globispora</name>
    <name type="common">Bacillus globisporus</name>
    <dbReference type="NCBI Taxonomy" id="1459"/>
    <lineage>
        <taxon>Bacteria</taxon>
        <taxon>Bacillati</taxon>
        <taxon>Bacillota</taxon>
        <taxon>Bacilli</taxon>
        <taxon>Bacillales</taxon>
        <taxon>Caryophanaceae</taxon>
        <taxon>Sporosarcina</taxon>
    </lineage>
</organism>
<feature type="transmembrane region" description="Helical" evidence="8">
    <location>
        <begin position="185"/>
        <end position="209"/>
    </location>
</feature>
<dbReference type="GO" id="GO:0009847">
    <property type="term" value="P:spore germination"/>
    <property type="evidence" value="ECO:0007669"/>
    <property type="project" value="InterPro"/>
</dbReference>
<dbReference type="PANTHER" id="PTHR34975">
    <property type="entry name" value="SPORE GERMINATION PROTEIN A2"/>
    <property type="match status" value="1"/>
</dbReference>
<dbReference type="Gene3D" id="1.20.1740.10">
    <property type="entry name" value="Amino acid/polyamine transporter I"/>
    <property type="match status" value="1"/>
</dbReference>
<evidence type="ECO:0000256" key="7">
    <source>
        <dbReference type="ARBA" id="ARBA00023136"/>
    </source>
</evidence>
<evidence type="ECO:0000256" key="6">
    <source>
        <dbReference type="ARBA" id="ARBA00022989"/>
    </source>
</evidence>
<name>A0A0M0GF37_SPOGL</name>
<gene>
    <name evidence="9" type="ORF">AF332_15310</name>
</gene>
<feature type="transmembrane region" description="Helical" evidence="8">
    <location>
        <begin position="221"/>
        <end position="245"/>
    </location>
</feature>
<feature type="transmembrane region" description="Helical" evidence="8">
    <location>
        <begin position="12"/>
        <end position="34"/>
    </location>
</feature>
<dbReference type="Pfam" id="PF03845">
    <property type="entry name" value="Spore_permease"/>
    <property type="match status" value="1"/>
</dbReference>
<keyword evidence="3" id="KW-0813">Transport</keyword>
<dbReference type="PANTHER" id="PTHR34975:SF2">
    <property type="entry name" value="SPORE GERMINATION PROTEIN A2"/>
    <property type="match status" value="1"/>
</dbReference>
<evidence type="ECO:0000256" key="4">
    <source>
        <dbReference type="ARBA" id="ARBA00022544"/>
    </source>
</evidence>
<keyword evidence="7 8" id="KW-0472">Membrane</keyword>
<feature type="transmembrane region" description="Helical" evidence="8">
    <location>
        <begin position="146"/>
        <end position="165"/>
    </location>
</feature>